<gene>
    <name evidence="2" type="ORF">CM83_975</name>
</gene>
<organism evidence="2">
    <name type="scientific">Lygus hesperus</name>
    <name type="common">Western plant bug</name>
    <dbReference type="NCBI Taxonomy" id="30085"/>
    <lineage>
        <taxon>Eukaryota</taxon>
        <taxon>Metazoa</taxon>
        <taxon>Ecdysozoa</taxon>
        <taxon>Arthropoda</taxon>
        <taxon>Hexapoda</taxon>
        <taxon>Insecta</taxon>
        <taxon>Pterygota</taxon>
        <taxon>Neoptera</taxon>
        <taxon>Paraneoptera</taxon>
        <taxon>Hemiptera</taxon>
        <taxon>Heteroptera</taxon>
        <taxon>Panheteroptera</taxon>
        <taxon>Cimicomorpha</taxon>
        <taxon>Miridae</taxon>
        <taxon>Mirini</taxon>
        <taxon>Lygus</taxon>
    </lineage>
</organism>
<feature type="non-terminal residue" evidence="2">
    <location>
        <position position="126"/>
    </location>
</feature>
<accession>A0A0A9WRC9</accession>
<evidence type="ECO:0000313" key="2">
    <source>
        <dbReference type="EMBL" id="JAG11002.1"/>
    </source>
</evidence>
<dbReference type="EMBL" id="GBHO01032602">
    <property type="protein sequence ID" value="JAG11002.1"/>
    <property type="molecule type" value="Transcribed_RNA"/>
</dbReference>
<dbReference type="AlphaFoldDB" id="A0A0A9WRC9"/>
<sequence>KQAAFLADEQTDYRQQNATTWNVDSGASALMIKDDINLTQKRPTNTEITVAKCNSTVRALSAGQIETPECKLSNVLHVPELPKNLLSVNAITKRDGKVVFEGNKVDIYQDNNLVFTGTKNSGGLIE</sequence>
<protein>
    <recommendedName>
        <fullName evidence="1">Retrovirus-related Pol polyprotein from transposon TNT 1-94-like beta-barrel domain-containing protein</fullName>
    </recommendedName>
</protein>
<evidence type="ECO:0000259" key="1">
    <source>
        <dbReference type="Pfam" id="PF22936"/>
    </source>
</evidence>
<reference evidence="2" key="1">
    <citation type="journal article" date="2014" name="PLoS ONE">
        <title>Transcriptome-Based Identification of ABC Transporters in the Western Tarnished Plant Bug Lygus hesperus.</title>
        <authorList>
            <person name="Hull J.J."/>
            <person name="Chaney K."/>
            <person name="Geib S.M."/>
            <person name="Fabrick J.A."/>
            <person name="Brent C.S."/>
            <person name="Walsh D."/>
            <person name="Lavine L.C."/>
        </authorList>
    </citation>
    <scope>NUCLEOTIDE SEQUENCE</scope>
</reference>
<dbReference type="Pfam" id="PF22936">
    <property type="entry name" value="Pol_BBD"/>
    <property type="match status" value="1"/>
</dbReference>
<feature type="non-terminal residue" evidence="2">
    <location>
        <position position="1"/>
    </location>
</feature>
<name>A0A0A9WRC9_LYGHE</name>
<reference evidence="2" key="2">
    <citation type="submission" date="2014-07" db="EMBL/GenBank/DDBJ databases">
        <authorList>
            <person name="Hull J."/>
        </authorList>
    </citation>
    <scope>NUCLEOTIDE SEQUENCE</scope>
</reference>
<feature type="domain" description="Retrovirus-related Pol polyprotein from transposon TNT 1-94-like beta-barrel" evidence="1">
    <location>
        <begin position="21"/>
        <end position="94"/>
    </location>
</feature>
<proteinExistence type="predicted"/>
<dbReference type="InterPro" id="IPR054722">
    <property type="entry name" value="PolX-like_BBD"/>
</dbReference>